<evidence type="ECO:0000313" key="1">
    <source>
        <dbReference type="EMBL" id="CAH3131973.1"/>
    </source>
</evidence>
<reference evidence="1 2" key="1">
    <citation type="submission" date="2022-05" db="EMBL/GenBank/DDBJ databases">
        <authorList>
            <consortium name="Genoscope - CEA"/>
            <person name="William W."/>
        </authorList>
    </citation>
    <scope>NUCLEOTIDE SEQUENCE [LARGE SCALE GENOMIC DNA]</scope>
</reference>
<protein>
    <submittedName>
        <fullName evidence="1">Uncharacterized protein</fullName>
    </submittedName>
</protein>
<comment type="caution">
    <text evidence="1">The sequence shown here is derived from an EMBL/GenBank/DDBJ whole genome shotgun (WGS) entry which is preliminary data.</text>
</comment>
<proteinExistence type="predicted"/>
<sequence length="117" mass="13183">EPAKLVEGISTNLKSAWNYLNQNCGDPRIVSDVITSDIKGYNAIQTGKVHRFCDLVNLVAMRFFNFVKCLSNFQWLATRILKHSCSVEGSAERGLRCSTRLIDSSPAILLQFSKIFR</sequence>
<dbReference type="Proteomes" id="UP001159405">
    <property type="component" value="Unassembled WGS sequence"/>
</dbReference>
<feature type="non-terminal residue" evidence="1">
    <location>
        <position position="1"/>
    </location>
</feature>
<accession>A0ABN8P3H7</accession>
<name>A0ABN8P3H7_9CNID</name>
<evidence type="ECO:0000313" key="2">
    <source>
        <dbReference type="Proteomes" id="UP001159405"/>
    </source>
</evidence>
<keyword evidence="2" id="KW-1185">Reference proteome</keyword>
<gene>
    <name evidence="1" type="ORF">PLOB_00036367</name>
</gene>
<organism evidence="1 2">
    <name type="scientific">Porites lobata</name>
    <dbReference type="NCBI Taxonomy" id="104759"/>
    <lineage>
        <taxon>Eukaryota</taxon>
        <taxon>Metazoa</taxon>
        <taxon>Cnidaria</taxon>
        <taxon>Anthozoa</taxon>
        <taxon>Hexacorallia</taxon>
        <taxon>Scleractinia</taxon>
        <taxon>Fungiina</taxon>
        <taxon>Poritidae</taxon>
        <taxon>Porites</taxon>
    </lineage>
</organism>
<dbReference type="EMBL" id="CALNXK010000050">
    <property type="protein sequence ID" value="CAH3131973.1"/>
    <property type="molecule type" value="Genomic_DNA"/>
</dbReference>